<dbReference type="RefSeq" id="WP_197551279.1">
    <property type="nucleotide sequence ID" value="NZ_CP063213.1"/>
</dbReference>
<keyword evidence="1" id="KW-0812">Transmembrane</keyword>
<feature type="transmembrane region" description="Helical" evidence="1">
    <location>
        <begin position="250"/>
        <end position="273"/>
    </location>
</feature>
<protein>
    <submittedName>
        <fullName evidence="2">Uncharacterized protein</fullName>
    </submittedName>
</protein>
<evidence type="ECO:0000313" key="2">
    <source>
        <dbReference type="EMBL" id="QOR45812.1"/>
    </source>
</evidence>
<keyword evidence="1" id="KW-1133">Transmembrane helix</keyword>
<keyword evidence="3" id="KW-1185">Reference proteome</keyword>
<organism evidence="2 3">
    <name type="scientific">Trueperella pecoris</name>
    <dbReference type="NCBI Taxonomy" id="2733571"/>
    <lineage>
        <taxon>Bacteria</taxon>
        <taxon>Bacillati</taxon>
        <taxon>Actinomycetota</taxon>
        <taxon>Actinomycetes</taxon>
        <taxon>Actinomycetales</taxon>
        <taxon>Actinomycetaceae</taxon>
        <taxon>Trueperella</taxon>
    </lineage>
</organism>
<evidence type="ECO:0000256" key="1">
    <source>
        <dbReference type="SAM" id="Phobius"/>
    </source>
</evidence>
<feature type="transmembrane region" description="Helical" evidence="1">
    <location>
        <begin position="279"/>
        <end position="301"/>
    </location>
</feature>
<gene>
    <name evidence="2" type="ORF">INS88_00810</name>
</gene>
<name>A0A7M1QUJ1_9ACTO</name>
<sequence>MTNRGSRFDMPTALTGAEDTPELLTRHSVLSYPLLREAPVNPVQVKRVSGIDRLGNLSARSVSISLAAFRISSFLTTPEGQDPTLSPLDRLSGPLTETLATDLRTLITTRQHLTVGLVPVSHVAALQQFFGVNTAIGAGVKPGEFLVHELSEHFLPEELSVVREGRLPSQVEERYLGELSEPHVIVGLSPSAWLRSWATGTPEQRDFVAMAFTGADSSKISSHNYRSLREMGAPVLPSSRAYRSLFSPKFWAYVVVFVYSSLRALPVTFVHSFHGSVALLWAMDIVTAIPYTWGLVAFITAHRTWVRFTGLVVTIVTFIAPYFYFWTHGQGYSWKVNAVVLLMIAGAVVYEGINYLRDHAVADGLRHSQM</sequence>
<evidence type="ECO:0000313" key="3">
    <source>
        <dbReference type="Proteomes" id="UP000595053"/>
    </source>
</evidence>
<dbReference type="EMBL" id="CP063213">
    <property type="protein sequence ID" value="QOR45812.1"/>
    <property type="molecule type" value="Genomic_DNA"/>
</dbReference>
<keyword evidence="1" id="KW-0472">Membrane</keyword>
<feature type="transmembrane region" description="Helical" evidence="1">
    <location>
        <begin position="332"/>
        <end position="350"/>
    </location>
</feature>
<dbReference type="AlphaFoldDB" id="A0A7M1QUJ1"/>
<reference evidence="2 3" key="1">
    <citation type="submission" date="2020-10" db="EMBL/GenBank/DDBJ databases">
        <title>Trueperella pecoris sp. nov. isolated from bovine and porcine specimens.</title>
        <authorList>
            <person name="Schoenecker L."/>
            <person name="Schnydrig P."/>
            <person name="Brodard I."/>
            <person name="Thomann A."/>
            <person name="Hemphill A."/>
            <person name="Rodriguez-Campos S."/>
            <person name="Perreten V."/>
            <person name="Jores J."/>
            <person name="Kittl S."/>
        </authorList>
    </citation>
    <scope>NUCLEOTIDE SEQUENCE [LARGE SCALE GENOMIC DNA]</scope>
    <source>
        <strain evidence="2 3">15A0121</strain>
    </source>
</reference>
<proteinExistence type="predicted"/>
<dbReference type="Proteomes" id="UP000595053">
    <property type="component" value="Chromosome"/>
</dbReference>
<feature type="transmembrane region" description="Helical" evidence="1">
    <location>
        <begin position="308"/>
        <end position="326"/>
    </location>
</feature>
<accession>A0A7M1QUJ1</accession>